<evidence type="ECO:0000313" key="2">
    <source>
        <dbReference type="Proteomes" id="UP000037854"/>
    </source>
</evidence>
<accession>A0ABR5MK62</accession>
<organism evidence="1 2">
    <name type="scientific">Oceanobacillus caeni</name>
    <dbReference type="NCBI Taxonomy" id="405946"/>
    <lineage>
        <taxon>Bacteria</taxon>
        <taxon>Bacillati</taxon>
        <taxon>Bacillota</taxon>
        <taxon>Bacilli</taxon>
        <taxon>Bacillales</taxon>
        <taxon>Bacillaceae</taxon>
        <taxon>Oceanobacillus</taxon>
    </lineage>
</organism>
<dbReference type="Pfam" id="PF11753">
    <property type="entry name" value="DUF3310"/>
    <property type="match status" value="1"/>
</dbReference>
<evidence type="ECO:0000313" key="1">
    <source>
        <dbReference type="EMBL" id="KPH76114.1"/>
    </source>
</evidence>
<evidence type="ECO:0008006" key="3">
    <source>
        <dbReference type="Google" id="ProtNLM"/>
    </source>
</evidence>
<dbReference type="Proteomes" id="UP000037854">
    <property type="component" value="Unassembled WGS sequence"/>
</dbReference>
<comment type="caution">
    <text evidence="1">The sequence shown here is derived from an EMBL/GenBank/DDBJ whole genome shotgun (WGS) entry which is preliminary data.</text>
</comment>
<sequence>MIQICLSKGDEKMDDNVNNPSHYQGKTEVIEIIEQLTEGMEGKKAYCLGNVVKYIFRHEKKGGIEDLKKASWYLNRVIKGDSDKINKLP</sequence>
<proteinExistence type="predicted"/>
<keyword evidence="2" id="KW-1185">Reference proteome</keyword>
<protein>
    <recommendedName>
        <fullName evidence="3">DUF3310 domain-containing protein</fullName>
    </recommendedName>
</protein>
<gene>
    <name evidence="1" type="ORF">AFL42_07265</name>
</gene>
<dbReference type="InterPro" id="IPR021739">
    <property type="entry name" value="SaV-like"/>
</dbReference>
<dbReference type="EMBL" id="LGTK01000018">
    <property type="protein sequence ID" value="KPH76114.1"/>
    <property type="molecule type" value="Genomic_DNA"/>
</dbReference>
<name>A0ABR5MK62_9BACI</name>
<reference evidence="1 2" key="1">
    <citation type="submission" date="2015-07" db="EMBL/GenBank/DDBJ databases">
        <title>High-quality draft genome sequence of Oceanobacillus caeni HM6, a bacillus isolated from a human feces.</title>
        <authorList>
            <person name="Kumar J."/>
            <person name="Verma M.K."/>
            <person name="Pandey R."/>
            <person name="Bhambi M."/>
            <person name="Chauhan N."/>
        </authorList>
    </citation>
    <scope>NUCLEOTIDE SEQUENCE [LARGE SCALE GENOMIC DNA]</scope>
    <source>
        <strain evidence="1 2">HM6</strain>
    </source>
</reference>